<keyword evidence="2" id="KW-1185">Reference proteome</keyword>
<dbReference type="AlphaFoldDB" id="A0A939QML8"/>
<reference evidence="1" key="1">
    <citation type="submission" date="2021-03" db="EMBL/GenBank/DDBJ databases">
        <title>Leucobacter chromiisoli sp. nov., isolated from chromium-containing soil of chemical plant.</title>
        <authorList>
            <person name="Xu Z."/>
        </authorList>
    </citation>
    <scope>NUCLEOTIDE SEQUENCE</scope>
    <source>
        <strain evidence="1">K 70/01</strain>
    </source>
</reference>
<accession>A0A939QML8</accession>
<evidence type="ECO:0000313" key="2">
    <source>
        <dbReference type="Proteomes" id="UP000668403"/>
    </source>
</evidence>
<evidence type="ECO:0000313" key="1">
    <source>
        <dbReference type="EMBL" id="MBO2990696.1"/>
    </source>
</evidence>
<comment type="caution">
    <text evidence="1">The sequence shown here is derived from an EMBL/GenBank/DDBJ whole genome shotgun (WGS) entry which is preliminary data.</text>
</comment>
<gene>
    <name evidence="1" type="ORF">J4H85_11890</name>
</gene>
<dbReference type="Proteomes" id="UP000668403">
    <property type="component" value="Unassembled WGS sequence"/>
</dbReference>
<protein>
    <submittedName>
        <fullName evidence="1">Uncharacterized protein</fullName>
    </submittedName>
</protein>
<proteinExistence type="predicted"/>
<dbReference type="EMBL" id="JAGFBF010000005">
    <property type="protein sequence ID" value="MBO2990696.1"/>
    <property type="molecule type" value="Genomic_DNA"/>
</dbReference>
<dbReference type="RefSeq" id="WP_208239890.1">
    <property type="nucleotide sequence ID" value="NZ_BAAAQU010000002.1"/>
</dbReference>
<sequence length="233" mass="25691">MAEQPARIIATADRMLALDLSYMPAAYDSQFIIGWMRAAYDQSRVIASLAAQGLGHAAAPNRRAFVEIAFRLLWLRTLDVEARGPVLETFVAREKNLTTGFFDTLKEMGFDHDIDLSAMENVVAEMMADKELKQQVKAVTDAAKAAPITLGLYTAWREETQYTHATGHLAVAYAPKTEADRVGRDEPPVQHGDLNTHHMITLLVGTLTAELLKDAGLPQKAVEPILFTAWDAV</sequence>
<name>A0A939QML8_9MICO</name>
<organism evidence="1 2">
    <name type="scientific">Leucobacter tardus</name>
    <dbReference type="NCBI Taxonomy" id="501483"/>
    <lineage>
        <taxon>Bacteria</taxon>
        <taxon>Bacillati</taxon>
        <taxon>Actinomycetota</taxon>
        <taxon>Actinomycetes</taxon>
        <taxon>Micrococcales</taxon>
        <taxon>Microbacteriaceae</taxon>
        <taxon>Leucobacter</taxon>
    </lineage>
</organism>